<dbReference type="GO" id="GO:0008422">
    <property type="term" value="F:beta-glucosidase activity"/>
    <property type="evidence" value="ECO:0000318"/>
    <property type="project" value="GO_Central"/>
</dbReference>
<keyword evidence="7" id="KW-1185">Reference proteome</keyword>
<dbReference type="PANTHER" id="PTHR10353">
    <property type="entry name" value="GLYCOSYL HYDROLASE"/>
    <property type="match status" value="1"/>
</dbReference>
<dbReference type="GO" id="GO:0005975">
    <property type="term" value="P:carbohydrate metabolic process"/>
    <property type="evidence" value="ECO:0007669"/>
    <property type="project" value="InterPro"/>
</dbReference>
<dbReference type="STRING" id="4155.A0A022RT37"/>
<evidence type="ECO:0000256" key="1">
    <source>
        <dbReference type="ARBA" id="ARBA00010838"/>
    </source>
</evidence>
<dbReference type="PROSITE" id="PS00653">
    <property type="entry name" value="GLYCOSYL_HYDROL_F1_2"/>
    <property type="match status" value="1"/>
</dbReference>
<feature type="signal peptide" evidence="5">
    <location>
        <begin position="1"/>
        <end position="24"/>
    </location>
</feature>
<organism evidence="6 7">
    <name type="scientific">Erythranthe guttata</name>
    <name type="common">Yellow monkey flower</name>
    <name type="synonym">Mimulus guttatus</name>
    <dbReference type="NCBI Taxonomy" id="4155"/>
    <lineage>
        <taxon>Eukaryota</taxon>
        <taxon>Viridiplantae</taxon>
        <taxon>Streptophyta</taxon>
        <taxon>Embryophyta</taxon>
        <taxon>Tracheophyta</taxon>
        <taxon>Spermatophyta</taxon>
        <taxon>Magnoliopsida</taxon>
        <taxon>eudicotyledons</taxon>
        <taxon>Gunneridae</taxon>
        <taxon>Pentapetalae</taxon>
        <taxon>asterids</taxon>
        <taxon>lamiids</taxon>
        <taxon>Lamiales</taxon>
        <taxon>Phrymaceae</taxon>
        <taxon>Erythranthe</taxon>
    </lineage>
</organism>
<name>A0A022RT37_ERYGU</name>
<dbReference type="PRINTS" id="PR00131">
    <property type="entry name" value="GLHYDRLASE1"/>
</dbReference>
<dbReference type="InterPro" id="IPR033132">
    <property type="entry name" value="GH_1_N_CS"/>
</dbReference>
<keyword evidence="5" id="KW-0732">Signal</keyword>
<feature type="chain" id="PRO_5001505315" description="Beta-glucosidase" evidence="5">
    <location>
        <begin position="25"/>
        <end position="517"/>
    </location>
</feature>
<evidence type="ECO:0000256" key="5">
    <source>
        <dbReference type="SAM" id="SignalP"/>
    </source>
</evidence>
<sequence length="517" mass="59380">MAFTQTYFVISLLLLITHHQHTYAGPTSESRCHCNGIFFNRGEFPGDFIFGAASSAYQYEGAFNESGKGMSMWDNFTHMYPDKIKDHRNGDIAIDSYHRYKEDVKIARDLGLDAYRISISWPRILPGGKIDQGVNQEGINYYNNLINELLANGIEPFVTILHFDIPQALQDAYGGFLSPQILVDFVDFANLLFDQFGDRVKYWITINEPWTFSVYGYAFGLFAPGRCASWQGLDCTGGDSAVEPYIVAHNQLLAHSAVVNLYRNKYQALQNGTIGIAVASYWFEPLDETDENLKAKNRALDFMLGWFLEPLTLGNYPENMRVRVRNRLPKFTKEEMKMMKGSFDFIGFNYYGAIYAFNKPSASNFSYSTDAQIDITGERNGKAIGEQARNSSRIYIYPKGIKGILRYIKEKYNDPLIYITENGIDEDAKDNSEILEALKDDTRKDYIRDHLCCLHEAIEKESANVKGYFVWSLMDNFEWSSGFSVRFGLNYVDYKDKLLRRYPKLSALWFKEFLVKT</sequence>
<dbReference type="Proteomes" id="UP000030748">
    <property type="component" value="Unassembled WGS sequence"/>
</dbReference>
<keyword evidence="2" id="KW-0378">Hydrolase</keyword>
<evidence type="ECO:0000256" key="4">
    <source>
        <dbReference type="RuleBase" id="RU003690"/>
    </source>
</evidence>
<dbReference type="SUPFAM" id="SSF51445">
    <property type="entry name" value="(Trans)glycosidases"/>
    <property type="match status" value="1"/>
</dbReference>
<accession>A0A022RT37</accession>
<dbReference type="EMBL" id="KI630264">
    <property type="protein sequence ID" value="EYU43224.1"/>
    <property type="molecule type" value="Genomic_DNA"/>
</dbReference>
<reference evidence="6 7" key="1">
    <citation type="journal article" date="2013" name="Proc. Natl. Acad. Sci. U.S.A.">
        <title>Fine-scale variation in meiotic recombination in Mimulus inferred from population shotgun sequencing.</title>
        <authorList>
            <person name="Hellsten U."/>
            <person name="Wright K.M."/>
            <person name="Jenkins J."/>
            <person name="Shu S."/>
            <person name="Yuan Y."/>
            <person name="Wessler S.R."/>
            <person name="Schmutz J."/>
            <person name="Willis J.H."/>
            <person name="Rokhsar D.S."/>
        </authorList>
    </citation>
    <scope>NUCLEOTIDE SEQUENCE [LARGE SCALE GENOMIC DNA]</scope>
    <source>
        <strain evidence="7">cv. DUN x IM62</strain>
    </source>
</reference>
<feature type="non-terminal residue" evidence="6">
    <location>
        <position position="517"/>
    </location>
</feature>
<evidence type="ECO:0000256" key="2">
    <source>
        <dbReference type="ARBA" id="ARBA00022801"/>
    </source>
</evidence>
<gene>
    <name evidence="6" type="ORF">MIMGU_mgv1a019285mg</name>
</gene>
<evidence type="ECO:0000256" key="3">
    <source>
        <dbReference type="ARBA" id="ARBA00023295"/>
    </source>
</evidence>
<dbReference type="InterPro" id="IPR017853">
    <property type="entry name" value="GH"/>
</dbReference>
<dbReference type="InterPro" id="IPR001360">
    <property type="entry name" value="Glyco_hydro_1"/>
</dbReference>
<dbReference type="Pfam" id="PF00232">
    <property type="entry name" value="Glyco_hydro_1"/>
    <property type="match status" value="1"/>
</dbReference>
<dbReference type="PANTHER" id="PTHR10353:SF137">
    <property type="entry name" value="MYROSINASE 3-RELATED"/>
    <property type="match status" value="1"/>
</dbReference>
<evidence type="ECO:0000313" key="7">
    <source>
        <dbReference type="Proteomes" id="UP000030748"/>
    </source>
</evidence>
<dbReference type="FunFam" id="3.20.20.80:FF:000020">
    <property type="entry name" value="Beta-glucosidase 12"/>
    <property type="match status" value="1"/>
</dbReference>
<dbReference type="AlphaFoldDB" id="A0A022RT37"/>
<evidence type="ECO:0000313" key="6">
    <source>
        <dbReference type="EMBL" id="EYU43224.1"/>
    </source>
</evidence>
<proteinExistence type="inferred from homology"/>
<keyword evidence="3" id="KW-0326">Glycosidase</keyword>
<protein>
    <recommendedName>
        <fullName evidence="8">Beta-glucosidase</fullName>
    </recommendedName>
</protein>
<evidence type="ECO:0008006" key="8">
    <source>
        <dbReference type="Google" id="ProtNLM"/>
    </source>
</evidence>
<dbReference type="eggNOG" id="KOG0626">
    <property type="taxonomic scope" value="Eukaryota"/>
</dbReference>
<comment type="similarity">
    <text evidence="1 4">Belongs to the glycosyl hydrolase 1 family.</text>
</comment>
<dbReference type="Gene3D" id="3.20.20.80">
    <property type="entry name" value="Glycosidases"/>
    <property type="match status" value="1"/>
</dbReference>